<dbReference type="RefSeq" id="WP_109689019.1">
    <property type="nucleotide sequence ID" value="NZ_QGGL01000008.1"/>
</dbReference>
<sequence>MMHALYICCENPTELLGVVAREIQKQGVSLQGMTMTVGPEVSELNVTVQGEESAVNQLTFALQELAGIVCVEDLSAEEQEWFVTAQICEVYS</sequence>
<organism evidence="1 2">
    <name type="scientific">Tumebacillus permanentifrigoris</name>
    <dbReference type="NCBI Taxonomy" id="378543"/>
    <lineage>
        <taxon>Bacteria</taxon>
        <taxon>Bacillati</taxon>
        <taxon>Bacillota</taxon>
        <taxon>Bacilli</taxon>
        <taxon>Bacillales</taxon>
        <taxon>Alicyclobacillaceae</taxon>
        <taxon>Tumebacillus</taxon>
    </lineage>
</organism>
<dbReference type="Proteomes" id="UP000245634">
    <property type="component" value="Unassembled WGS sequence"/>
</dbReference>
<evidence type="ECO:0008006" key="3">
    <source>
        <dbReference type="Google" id="ProtNLM"/>
    </source>
</evidence>
<dbReference type="SUPFAM" id="SSF55021">
    <property type="entry name" value="ACT-like"/>
    <property type="match status" value="1"/>
</dbReference>
<dbReference type="OrthoDB" id="9883423at2"/>
<reference evidence="1 2" key="1">
    <citation type="submission" date="2018-05" db="EMBL/GenBank/DDBJ databases">
        <title>Genomic Encyclopedia of Type Strains, Phase IV (KMG-IV): sequencing the most valuable type-strain genomes for metagenomic binning, comparative biology and taxonomic classification.</title>
        <authorList>
            <person name="Goeker M."/>
        </authorList>
    </citation>
    <scope>NUCLEOTIDE SEQUENCE [LARGE SCALE GENOMIC DNA]</scope>
    <source>
        <strain evidence="1 2">DSM 18773</strain>
    </source>
</reference>
<evidence type="ECO:0000313" key="1">
    <source>
        <dbReference type="EMBL" id="PWK13064.1"/>
    </source>
</evidence>
<accession>A0A316DA06</accession>
<name>A0A316DA06_9BACL</name>
<evidence type="ECO:0000313" key="2">
    <source>
        <dbReference type="Proteomes" id="UP000245634"/>
    </source>
</evidence>
<protein>
    <recommendedName>
        <fullName evidence="3">ACT domain-containing protein</fullName>
    </recommendedName>
</protein>
<proteinExistence type="predicted"/>
<dbReference type="AlphaFoldDB" id="A0A316DA06"/>
<dbReference type="InterPro" id="IPR045865">
    <property type="entry name" value="ACT-like_dom_sf"/>
</dbReference>
<keyword evidence="2" id="KW-1185">Reference proteome</keyword>
<dbReference type="EMBL" id="QGGL01000008">
    <property type="protein sequence ID" value="PWK13064.1"/>
    <property type="molecule type" value="Genomic_DNA"/>
</dbReference>
<gene>
    <name evidence="1" type="ORF">C7459_10882</name>
</gene>
<comment type="caution">
    <text evidence="1">The sequence shown here is derived from an EMBL/GenBank/DDBJ whole genome shotgun (WGS) entry which is preliminary data.</text>
</comment>